<proteinExistence type="inferred from homology"/>
<dbReference type="PANTHER" id="PTHR46072:SF2">
    <property type="entry name" value="AMIDASE (EUROFUNG)"/>
    <property type="match status" value="1"/>
</dbReference>
<dbReference type="GO" id="GO:0016787">
    <property type="term" value="F:hydrolase activity"/>
    <property type="evidence" value="ECO:0007669"/>
    <property type="project" value="UniProtKB-KW"/>
</dbReference>
<feature type="domain" description="Amidase" evidence="3">
    <location>
        <begin position="3"/>
        <end position="292"/>
    </location>
</feature>
<keyword evidence="2" id="KW-0378">Hydrolase</keyword>
<dbReference type="PANTHER" id="PTHR46072">
    <property type="entry name" value="AMIDASE-RELATED-RELATED"/>
    <property type="match status" value="1"/>
</dbReference>
<dbReference type="InterPro" id="IPR023631">
    <property type="entry name" value="Amidase_dom"/>
</dbReference>
<dbReference type="Gene3D" id="3.90.1300.10">
    <property type="entry name" value="Amidase signature (AS) domain"/>
    <property type="match status" value="1"/>
</dbReference>
<dbReference type="AlphaFoldDB" id="A0A9P5C0X2"/>
<reference evidence="4" key="1">
    <citation type="submission" date="2019-04" db="EMBL/GenBank/DDBJ databases">
        <title>Sequencing of skin fungus with MAO and IRED activity.</title>
        <authorList>
            <person name="Marsaioli A.J."/>
            <person name="Bonatto J.M.C."/>
            <person name="Reis Junior O."/>
        </authorList>
    </citation>
    <scope>NUCLEOTIDE SEQUENCE</scope>
    <source>
        <strain evidence="4">28M1</strain>
    </source>
</reference>
<evidence type="ECO:0000313" key="4">
    <source>
        <dbReference type="EMBL" id="KAF3039320.1"/>
    </source>
</evidence>
<name>A0A9P5C0X2_9PLEO</name>
<evidence type="ECO:0000259" key="3">
    <source>
        <dbReference type="Pfam" id="PF01425"/>
    </source>
</evidence>
<comment type="caution">
    <text evidence="4">The sequence shown here is derived from an EMBL/GenBank/DDBJ whole genome shotgun (WGS) entry which is preliminary data.</text>
</comment>
<comment type="similarity">
    <text evidence="1">Belongs to the amidase family.</text>
</comment>
<dbReference type="EMBL" id="SWKV01000031">
    <property type="protein sequence ID" value="KAF3039320.1"/>
    <property type="molecule type" value="Genomic_DNA"/>
</dbReference>
<dbReference type="SUPFAM" id="SSF75304">
    <property type="entry name" value="Amidase signature (AS) enzymes"/>
    <property type="match status" value="1"/>
</dbReference>
<protein>
    <submittedName>
        <fullName evidence="4">Acetamidase</fullName>
    </submittedName>
</protein>
<dbReference type="Pfam" id="PF01425">
    <property type="entry name" value="Amidase"/>
    <property type="match status" value="1"/>
</dbReference>
<gene>
    <name evidence="4" type="primary">AMD2</name>
    <name evidence="4" type="ORF">E8E12_002105</name>
</gene>
<dbReference type="InterPro" id="IPR036928">
    <property type="entry name" value="AS_sf"/>
</dbReference>
<evidence type="ECO:0000256" key="2">
    <source>
        <dbReference type="ARBA" id="ARBA00022801"/>
    </source>
</evidence>
<keyword evidence="5" id="KW-1185">Reference proteome</keyword>
<accession>A0A9P5C0X2</accession>
<evidence type="ECO:0000313" key="5">
    <source>
        <dbReference type="Proteomes" id="UP000758155"/>
    </source>
</evidence>
<dbReference type="OrthoDB" id="3926807at2759"/>
<organism evidence="4 5">
    <name type="scientific">Didymella heteroderae</name>
    <dbReference type="NCBI Taxonomy" id="1769908"/>
    <lineage>
        <taxon>Eukaryota</taxon>
        <taxon>Fungi</taxon>
        <taxon>Dikarya</taxon>
        <taxon>Ascomycota</taxon>
        <taxon>Pezizomycotina</taxon>
        <taxon>Dothideomycetes</taxon>
        <taxon>Pleosporomycetidae</taxon>
        <taxon>Pleosporales</taxon>
        <taxon>Pleosporineae</taxon>
        <taxon>Didymellaceae</taxon>
        <taxon>Didymella</taxon>
    </lineage>
</organism>
<sequence>MSMLISKTTNNITGSTLNPYNRTLQAGGASGGEGALLALRGSPFGWAADIAGSIRIPAAFNNLWGVRTSSGRISATGLANSLPGLPTAGSVVGPMCADLPSLKYMMEWYLSCRTWEEDHKVIDLPWRESAYNGTLTEMCHYGQRDGRLVFAVLASDEEVYPHPPVQRAMQIVTEALLQRGYEVIKWQPPSHQIGTQTLFRVLGASAGKPVKDAVHASGEPHIPQLADLFSKQVDALSTPEFWELCQRKDKYVEDYHKYSKSTSQLTKSGRAVDGVILPVAAHTAAPEGMFKHYA</sequence>
<dbReference type="Proteomes" id="UP000758155">
    <property type="component" value="Unassembled WGS sequence"/>
</dbReference>
<evidence type="ECO:0000256" key="1">
    <source>
        <dbReference type="ARBA" id="ARBA00009199"/>
    </source>
</evidence>